<dbReference type="EMBL" id="JH717845">
    <property type="protein sequence ID" value="EWY87024.1"/>
    <property type="molecule type" value="Genomic_DNA"/>
</dbReference>
<accession>W9I210</accession>
<sequence>MKNLARHGRGSHVLGRNVGRVHWRIAKHNAGGVRLVDM</sequence>
<name>W9I210_FUSOX</name>
<dbReference type="HOGENOM" id="CLU_3335586_0_0_1"/>
<protein>
    <submittedName>
        <fullName evidence="1">Uncharacterized protein</fullName>
    </submittedName>
</protein>
<dbReference type="AlphaFoldDB" id="W9I210"/>
<reference evidence="1 2" key="1">
    <citation type="submission" date="2011-06" db="EMBL/GenBank/DDBJ databases">
        <title>The Genome Sequence of Fusarium oxysporum FOSC 3-a.</title>
        <authorList>
            <consortium name="The Broad Institute Genome Sequencing Platform"/>
            <person name="Ma L.-J."/>
            <person name="Gale L.R."/>
            <person name="Schwartz D.C."/>
            <person name="Zhou S."/>
            <person name="Corby-Kistler H."/>
            <person name="Young S.K."/>
            <person name="Zeng Q."/>
            <person name="Gargeya S."/>
            <person name="Fitzgerald M."/>
            <person name="Haas B."/>
            <person name="Abouelleil A."/>
            <person name="Alvarado L."/>
            <person name="Arachchi H.M."/>
            <person name="Berlin A."/>
            <person name="Brown A."/>
            <person name="Chapman S.B."/>
            <person name="Chen Z."/>
            <person name="Dunbar C."/>
            <person name="Freedman E."/>
            <person name="Gearin G."/>
            <person name="Gellesch M."/>
            <person name="Goldberg J."/>
            <person name="Griggs A."/>
            <person name="Gujja S."/>
            <person name="Heiman D."/>
            <person name="Howarth C."/>
            <person name="Larson L."/>
            <person name="Lui A."/>
            <person name="MacDonald P.J.P."/>
            <person name="Mehta T."/>
            <person name="Montmayeur A."/>
            <person name="Murphy C."/>
            <person name="Neiman D."/>
            <person name="Pearson M."/>
            <person name="Priest M."/>
            <person name="Roberts A."/>
            <person name="Saif S."/>
            <person name="Shea T."/>
            <person name="Shenoy N."/>
            <person name="Sisk P."/>
            <person name="Stolte C."/>
            <person name="Sykes S."/>
            <person name="Wortman J."/>
            <person name="Nusbaum C."/>
            <person name="Birren B."/>
        </authorList>
    </citation>
    <scope>NUCLEOTIDE SEQUENCE [LARGE SCALE GENOMIC DNA]</scope>
    <source>
        <strain evidence="2">FOSC 3-a</strain>
    </source>
</reference>
<dbReference type="Proteomes" id="UP000030753">
    <property type="component" value="Unassembled WGS sequence"/>
</dbReference>
<evidence type="ECO:0000313" key="1">
    <source>
        <dbReference type="EMBL" id="EWY87024.1"/>
    </source>
</evidence>
<evidence type="ECO:0000313" key="2">
    <source>
        <dbReference type="Proteomes" id="UP000030753"/>
    </source>
</evidence>
<proteinExistence type="predicted"/>
<gene>
    <name evidence="1" type="ORF">FOYG_11307</name>
</gene>
<organism evidence="1 2">
    <name type="scientific">Fusarium oxysporum NRRL 32931</name>
    <dbReference type="NCBI Taxonomy" id="660029"/>
    <lineage>
        <taxon>Eukaryota</taxon>
        <taxon>Fungi</taxon>
        <taxon>Dikarya</taxon>
        <taxon>Ascomycota</taxon>
        <taxon>Pezizomycotina</taxon>
        <taxon>Sordariomycetes</taxon>
        <taxon>Hypocreomycetidae</taxon>
        <taxon>Hypocreales</taxon>
        <taxon>Nectriaceae</taxon>
        <taxon>Fusarium</taxon>
        <taxon>Fusarium oxysporum species complex</taxon>
    </lineage>
</organism>